<comment type="caution">
    <text evidence="1">The sequence shown here is derived from an EMBL/GenBank/DDBJ whole genome shotgun (WGS) entry which is preliminary data.</text>
</comment>
<evidence type="ECO:0000313" key="2">
    <source>
        <dbReference type="Proteomes" id="UP000265520"/>
    </source>
</evidence>
<protein>
    <submittedName>
        <fullName evidence="1">Uncharacterized protein</fullName>
    </submittedName>
</protein>
<dbReference type="Proteomes" id="UP000265520">
    <property type="component" value="Unassembled WGS sequence"/>
</dbReference>
<keyword evidence="2" id="KW-1185">Reference proteome</keyword>
<feature type="non-terminal residue" evidence="1">
    <location>
        <position position="41"/>
    </location>
</feature>
<name>A0A392VYE1_9FABA</name>
<organism evidence="1 2">
    <name type="scientific">Trifolium medium</name>
    <dbReference type="NCBI Taxonomy" id="97028"/>
    <lineage>
        <taxon>Eukaryota</taxon>
        <taxon>Viridiplantae</taxon>
        <taxon>Streptophyta</taxon>
        <taxon>Embryophyta</taxon>
        <taxon>Tracheophyta</taxon>
        <taxon>Spermatophyta</taxon>
        <taxon>Magnoliopsida</taxon>
        <taxon>eudicotyledons</taxon>
        <taxon>Gunneridae</taxon>
        <taxon>Pentapetalae</taxon>
        <taxon>rosids</taxon>
        <taxon>fabids</taxon>
        <taxon>Fabales</taxon>
        <taxon>Fabaceae</taxon>
        <taxon>Papilionoideae</taxon>
        <taxon>50 kb inversion clade</taxon>
        <taxon>NPAAA clade</taxon>
        <taxon>Hologalegina</taxon>
        <taxon>IRL clade</taxon>
        <taxon>Trifolieae</taxon>
        <taxon>Trifolium</taxon>
    </lineage>
</organism>
<dbReference type="EMBL" id="LXQA011317104">
    <property type="protein sequence ID" value="MCI92997.1"/>
    <property type="molecule type" value="Genomic_DNA"/>
</dbReference>
<reference evidence="1 2" key="1">
    <citation type="journal article" date="2018" name="Front. Plant Sci.">
        <title>Red Clover (Trifolium pratense) and Zigzag Clover (T. medium) - A Picture of Genomic Similarities and Differences.</title>
        <authorList>
            <person name="Dluhosova J."/>
            <person name="Istvanek J."/>
            <person name="Nedelnik J."/>
            <person name="Repkova J."/>
        </authorList>
    </citation>
    <scope>NUCLEOTIDE SEQUENCE [LARGE SCALE GENOMIC DNA]</scope>
    <source>
        <strain evidence="2">cv. 10/8</strain>
        <tissue evidence="1">Leaf</tissue>
    </source>
</reference>
<dbReference type="AlphaFoldDB" id="A0A392VYE1"/>
<evidence type="ECO:0000313" key="1">
    <source>
        <dbReference type="EMBL" id="MCI92997.1"/>
    </source>
</evidence>
<sequence>MLRTDGEKIMFNVFKAMKRHDGEEPQYYRVEIIEVIEDKCK</sequence>
<proteinExistence type="predicted"/>
<accession>A0A392VYE1</accession>